<dbReference type="Pfam" id="PF07859">
    <property type="entry name" value="Abhydrolase_3"/>
    <property type="match status" value="1"/>
</dbReference>
<protein>
    <submittedName>
        <fullName evidence="3">Acetyl esterase/lipase</fullName>
    </submittedName>
</protein>
<dbReference type="InterPro" id="IPR013094">
    <property type="entry name" value="AB_hydrolase_3"/>
</dbReference>
<sequence>MRSYRPDDGKGLPVVLYFHGGGFTSGCLDDAAEAATQISRITPAWVVSVGYSLAPRFPFPTALEDTFIAMQWAVRNAKAWGADPGRIGVAGHDAGGNLATCLAAVVRDRAEFKISAQALLAPLLDPSLTRVAGDWDARTSDLNARQCARGYRAYLPDPVVGMHPYAAPIESRRLKGLPPAFIGSPESDFLHAESERYASQLSAAGVPTEIFHCPNASHEPVASNFHVLAEVAEFFQRWLAPRLGRRKATLLQF</sequence>
<proteinExistence type="predicted"/>
<dbReference type="InterPro" id="IPR050300">
    <property type="entry name" value="GDXG_lipolytic_enzyme"/>
</dbReference>
<feature type="domain" description="Alpha/beta hydrolase fold-3" evidence="2">
    <location>
        <begin position="15"/>
        <end position="219"/>
    </location>
</feature>
<dbReference type="PROSITE" id="PS51257">
    <property type="entry name" value="PROKAR_LIPOPROTEIN"/>
    <property type="match status" value="1"/>
</dbReference>
<dbReference type="InterPro" id="IPR029058">
    <property type="entry name" value="AB_hydrolase_fold"/>
</dbReference>
<dbReference type="EMBL" id="JACCAS010000002">
    <property type="protein sequence ID" value="NYH25967.1"/>
    <property type="molecule type" value="Genomic_DNA"/>
</dbReference>
<evidence type="ECO:0000313" key="3">
    <source>
        <dbReference type="EMBL" id="NYH25967.1"/>
    </source>
</evidence>
<keyword evidence="4" id="KW-1185">Reference proteome</keyword>
<dbReference type="PANTHER" id="PTHR48081:SF8">
    <property type="entry name" value="ALPHA_BETA HYDROLASE FOLD-3 DOMAIN-CONTAINING PROTEIN-RELATED"/>
    <property type="match status" value="1"/>
</dbReference>
<dbReference type="GO" id="GO:0016787">
    <property type="term" value="F:hydrolase activity"/>
    <property type="evidence" value="ECO:0007669"/>
    <property type="project" value="UniProtKB-KW"/>
</dbReference>
<accession>A0A7Y9WSJ0</accession>
<dbReference type="SUPFAM" id="SSF53474">
    <property type="entry name" value="alpha/beta-Hydrolases"/>
    <property type="match status" value="1"/>
</dbReference>
<organism evidence="3 4">
    <name type="scientific">Paraburkholderia bryophila</name>
    <dbReference type="NCBI Taxonomy" id="420952"/>
    <lineage>
        <taxon>Bacteria</taxon>
        <taxon>Pseudomonadati</taxon>
        <taxon>Pseudomonadota</taxon>
        <taxon>Betaproteobacteria</taxon>
        <taxon>Burkholderiales</taxon>
        <taxon>Burkholderiaceae</taxon>
        <taxon>Paraburkholderia</taxon>
    </lineage>
</organism>
<dbReference type="AlphaFoldDB" id="A0A7Y9WSJ0"/>
<evidence type="ECO:0000259" key="2">
    <source>
        <dbReference type="Pfam" id="PF07859"/>
    </source>
</evidence>
<reference evidence="3 4" key="1">
    <citation type="submission" date="2020-07" db="EMBL/GenBank/DDBJ databases">
        <title>Exploring microbial biodiversity for novel pathways involved in the catabolism of aromatic compounds derived from lignin.</title>
        <authorList>
            <person name="Elkins J."/>
        </authorList>
    </citation>
    <scope>NUCLEOTIDE SEQUENCE [LARGE SCALE GENOMIC DNA]</scope>
    <source>
        <strain evidence="3 4">H2C3C</strain>
    </source>
</reference>
<dbReference type="PANTHER" id="PTHR48081">
    <property type="entry name" value="AB HYDROLASE SUPERFAMILY PROTEIN C4A8.06C"/>
    <property type="match status" value="1"/>
</dbReference>
<comment type="caution">
    <text evidence="3">The sequence shown here is derived from an EMBL/GenBank/DDBJ whole genome shotgun (WGS) entry which is preliminary data.</text>
</comment>
<gene>
    <name evidence="3" type="ORF">GGD40_005538</name>
</gene>
<evidence type="ECO:0000313" key="4">
    <source>
        <dbReference type="Proteomes" id="UP000540929"/>
    </source>
</evidence>
<evidence type="ECO:0000256" key="1">
    <source>
        <dbReference type="ARBA" id="ARBA00022801"/>
    </source>
</evidence>
<dbReference type="Gene3D" id="3.40.50.1820">
    <property type="entry name" value="alpha/beta hydrolase"/>
    <property type="match status" value="1"/>
</dbReference>
<name>A0A7Y9WSJ0_9BURK</name>
<dbReference type="Proteomes" id="UP000540929">
    <property type="component" value="Unassembled WGS sequence"/>
</dbReference>
<keyword evidence="1" id="KW-0378">Hydrolase</keyword>